<evidence type="ECO:0000313" key="1">
    <source>
        <dbReference type="EMBL" id="PZQ54297.1"/>
    </source>
</evidence>
<evidence type="ECO:0000313" key="2">
    <source>
        <dbReference type="Proteomes" id="UP000249082"/>
    </source>
</evidence>
<dbReference type="AlphaFoldDB" id="A0A2W5Q9Z7"/>
<dbReference type="InterPro" id="IPR016084">
    <property type="entry name" value="Haem_Oase-like_multi-hlx"/>
</dbReference>
<organism evidence="1 2">
    <name type="scientific">Novosphingobium pentaromativorans</name>
    <dbReference type="NCBI Taxonomy" id="205844"/>
    <lineage>
        <taxon>Bacteria</taxon>
        <taxon>Pseudomonadati</taxon>
        <taxon>Pseudomonadota</taxon>
        <taxon>Alphaproteobacteria</taxon>
        <taxon>Sphingomonadales</taxon>
        <taxon>Sphingomonadaceae</taxon>
        <taxon>Novosphingobium</taxon>
    </lineage>
</organism>
<proteinExistence type="predicted"/>
<dbReference type="GO" id="GO:0006788">
    <property type="term" value="P:heme oxidation"/>
    <property type="evidence" value="ECO:0007669"/>
    <property type="project" value="InterPro"/>
</dbReference>
<dbReference type="CDD" id="cd19166">
    <property type="entry name" value="HemeO-bac"/>
    <property type="match status" value="1"/>
</dbReference>
<reference evidence="1 2" key="1">
    <citation type="submission" date="2017-08" db="EMBL/GenBank/DDBJ databases">
        <title>Infants hospitalized years apart are colonized by the same room-sourced microbial strains.</title>
        <authorList>
            <person name="Brooks B."/>
            <person name="Olm M.R."/>
            <person name="Firek B.A."/>
            <person name="Baker R."/>
            <person name="Thomas B.C."/>
            <person name="Morowitz M.J."/>
            <person name="Banfield J.F."/>
        </authorList>
    </citation>
    <scope>NUCLEOTIDE SEQUENCE [LARGE SCALE GENOMIC DNA]</scope>
    <source>
        <strain evidence="1">S2_005_002_R2_33</strain>
    </source>
</reference>
<dbReference type="InterPro" id="IPR016053">
    <property type="entry name" value="Haem_Oase-like"/>
</dbReference>
<sequence length="199" mass="21913">MDTTLQAPAEVGRAKRLKAATTETHDRLDKRIMAGEPFASVGNYGRFLAVQYQFHRDIDALYDNRELADLLPDLAERRRFEQIAQDLGDLTLAVPENGEAPRFGPDGADLPTALGWLYVAEGSNLGAAFLFKMARALGLDENRGARHLAGHPDGRAQHWRSFTGALDGVVLDEAEEARVIDGANAAFRRVHALVEQEYS</sequence>
<comment type="caution">
    <text evidence="1">The sequence shown here is derived from an EMBL/GenBank/DDBJ whole genome shotgun (WGS) entry which is preliminary data.</text>
</comment>
<dbReference type="EMBL" id="QFPX01000009">
    <property type="protein sequence ID" value="PZQ54297.1"/>
    <property type="molecule type" value="Genomic_DNA"/>
</dbReference>
<dbReference type="Gene3D" id="1.20.910.10">
    <property type="entry name" value="Heme oxygenase-like"/>
    <property type="match status" value="1"/>
</dbReference>
<accession>A0A2W5Q9Z7</accession>
<name>A0A2W5Q9Z7_9SPHN</name>
<dbReference type="GO" id="GO:0004392">
    <property type="term" value="F:heme oxygenase (decyclizing) activity"/>
    <property type="evidence" value="ECO:0007669"/>
    <property type="project" value="InterPro"/>
</dbReference>
<dbReference type="SUPFAM" id="SSF48613">
    <property type="entry name" value="Heme oxygenase-like"/>
    <property type="match status" value="1"/>
</dbReference>
<gene>
    <name evidence="1" type="ORF">DI555_12745</name>
</gene>
<dbReference type="Pfam" id="PF01126">
    <property type="entry name" value="Heme_oxygenase"/>
    <property type="match status" value="1"/>
</dbReference>
<dbReference type="Proteomes" id="UP000249082">
    <property type="component" value="Unassembled WGS sequence"/>
</dbReference>
<protein>
    <submittedName>
        <fullName evidence="1">Biliverdin-producing heme oxygenase</fullName>
    </submittedName>
</protein>